<gene>
    <name evidence="1" type="ORF">BACCIP111883_01969</name>
</gene>
<organism evidence="1 2">
    <name type="scientific">Sutcliffiella rhizosphaerae</name>
    <dbReference type="NCBI Taxonomy" id="2880967"/>
    <lineage>
        <taxon>Bacteria</taxon>
        <taxon>Bacillati</taxon>
        <taxon>Bacillota</taxon>
        <taxon>Bacilli</taxon>
        <taxon>Bacillales</taxon>
        <taxon>Bacillaceae</taxon>
        <taxon>Sutcliffiella</taxon>
    </lineage>
</organism>
<dbReference type="EMBL" id="CAKJTJ010000008">
    <property type="protein sequence ID" value="CAG9621197.1"/>
    <property type="molecule type" value="Genomic_DNA"/>
</dbReference>
<name>A0ABM8YMS1_9BACI</name>
<dbReference type="RefSeq" id="WP_230501095.1">
    <property type="nucleotide sequence ID" value="NZ_CAKJTJ010000008.1"/>
</dbReference>
<evidence type="ECO:0008006" key="3">
    <source>
        <dbReference type="Google" id="ProtNLM"/>
    </source>
</evidence>
<protein>
    <recommendedName>
        <fullName evidence="3">DUF4868 domain-containing protein</fullName>
    </recommendedName>
</protein>
<evidence type="ECO:0000313" key="2">
    <source>
        <dbReference type="Proteomes" id="UP000789833"/>
    </source>
</evidence>
<evidence type="ECO:0000313" key="1">
    <source>
        <dbReference type="EMBL" id="CAG9621197.1"/>
    </source>
</evidence>
<keyword evidence="2" id="KW-1185">Reference proteome</keyword>
<dbReference type="Proteomes" id="UP000789833">
    <property type="component" value="Unassembled WGS sequence"/>
</dbReference>
<comment type="caution">
    <text evidence="1">The sequence shown here is derived from an EMBL/GenBank/DDBJ whole genome shotgun (WGS) entry which is preliminary data.</text>
</comment>
<sequence>MITYLDPTIYIIDTETDFYICTKEKNLKLVLEDVYKNKVYKLIEELKKDGHYTSSDNFEMKIRQLLLDKGILTYQNKNKEIDLDGLSAIVGPIKLLETVKEEFGDRVHLNEQINMLIIHNSTKTDPIYVSVRNNNMCLSSKMFENTMQEKLNDEYLTYAGYVLLEQLRKKTFQIEDLSHYIVAINLDSYENTVRKITLNQINYKNFKSSVLFDRDIINGTIDFDYHSYFPFICIRYNTSEIEKELFVFGLSEEDAINNLLHLLSNLHDDIDYLPIEKVSLEKIDTLLKKLIYIKLQKKLEISEIENMVHVFIGEDKYSYPSDSNFHPISYALSLYFNEMYVSKGREALV</sequence>
<accession>A0ABM8YMS1</accession>
<reference evidence="1 2" key="1">
    <citation type="submission" date="2021-10" db="EMBL/GenBank/DDBJ databases">
        <authorList>
            <person name="Criscuolo A."/>
        </authorList>
    </citation>
    <scope>NUCLEOTIDE SEQUENCE [LARGE SCALE GENOMIC DNA]</scope>
    <source>
        <strain evidence="2">CIP 111883</strain>
    </source>
</reference>
<proteinExistence type="predicted"/>